<proteinExistence type="predicted"/>
<organism evidence="1 2">
    <name type="scientific">Panagrolaimus sp. JU765</name>
    <dbReference type="NCBI Taxonomy" id="591449"/>
    <lineage>
        <taxon>Eukaryota</taxon>
        <taxon>Metazoa</taxon>
        <taxon>Ecdysozoa</taxon>
        <taxon>Nematoda</taxon>
        <taxon>Chromadorea</taxon>
        <taxon>Rhabditida</taxon>
        <taxon>Tylenchina</taxon>
        <taxon>Panagrolaimomorpha</taxon>
        <taxon>Panagrolaimoidea</taxon>
        <taxon>Panagrolaimidae</taxon>
        <taxon>Panagrolaimus</taxon>
    </lineage>
</organism>
<evidence type="ECO:0000313" key="2">
    <source>
        <dbReference type="WBParaSite" id="JU765_v2.g19423.t1"/>
    </source>
</evidence>
<accession>A0AC34QTX6</accession>
<reference evidence="2" key="1">
    <citation type="submission" date="2022-11" db="UniProtKB">
        <authorList>
            <consortium name="WormBaseParasite"/>
        </authorList>
    </citation>
    <scope>IDENTIFICATION</scope>
</reference>
<protein>
    <submittedName>
        <fullName evidence="2">Uncharacterized protein</fullName>
    </submittedName>
</protein>
<evidence type="ECO:0000313" key="1">
    <source>
        <dbReference type="Proteomes" id="UP000887576"/>
    </source>
</evidence>
<dbReference type="Proteomes" id="UP000887576">
    <property type="component" value="Unplaced"/>
</dbReference>
<dbReference type="WBParaSite" id="JU765_v2.g19423.t1">
    <property type="protein sequence ID" value="JU765_v2.g19423.t1"/>
    <property type="gene ID" value="JU765_v2.g19423"/>
</dbReference>
<name>A0AC34QTX6_9BILA</name>
<sequence>MNRLLFVFVAAFVVSTTLGKDEIKDALTKKDQKEQQPTKIGTGAVASSISCYQCNSASVGEEECGLHDLDVLKKFIKPCPALPEGSTLEQVNGAKSCRKIEQNVAGDPVRIIRECAYTGDEEVDGKKRTGNKGIINYFYVCFNEKTGEPCNPATQTVFTLGALLAVVVAQLCQRF</sequence>